<sequence>MASLQNYVEREDEAAISKLLDDKESRELIVKGLKQSPYSLLHHAAALRKDAALRVMMKKLPLEVWNLRTKEDLQHTPPIVGGRTPIMFAAESNGCDIIVALRDAVECYIWDRERGGRYGASGQAALEELDALKAEFTCPFGVVSFAGIWLQIINAQDDQGDTPLLLAVKKDRLESVRELLDLGGSAYIRNRLGQNAADLILALPKGSPVRECFVKSTASLPSRCTIS</sequence>
<comment type="caution">
    <text evidence="2">The sequence shown here is derived from an EMBL/GenBank/DDBJ whole genome shotgun (WGS) entry which is preliminary data.</text>
</comment>
<dbReference type="SUPFAM" id="SSF48403">
    <property type="entry name" value="Ankyrin repeat"/>
    <property type="match status" value="1"/>
</dbReference>
<dbReference type="InterPro" id="IPR002110">
    <property type="entry name" value="Ankyrin_rpt"/>
</dbReference>
<name>A0A261TNN8_9BORD</name>
<dbReference type="PROSITE" id="PS50088">
    <property type="entry name" value="ANK_REPEAT"/>
    <property type="match status" value="1"/>
</dbReference>
<dbReference type="SMART" id="SM00248">
    <property type="entry name" value="ANK"/>
    <property type="match status" value="2"/>
</dbReference>
<dbReference type="AlphaFoldDB" id="A0A261TNN8"/>
<organism evidence="2 3">
    <name type="scientific">Bordetella genomosp. 4</name>
    <dbReference type="NCBI Taxonomy" id="463044"/>
    <lineage>
        <taxon>Bacteria</taxon>
        <taxon>Pseudomonadati</taxon>
        <taxon>Pseudomonadota</taxon>
        <taxon>Betaproteobacteria</taxon>
        <taxon>Burkholderiales</taxon>
        <taxon>Alcaligenaceae</taxon>
        <taxon>Bordetella</taxon>
    </lineage>
</organism>
<accession>A0A261TNN8</accession>
<gene>
    <name evidence="2" type="ORF">CAL20_24135</name>
</gene>
<reference evidence="2 3" key="1">
    <citation type="submission" date="2017-05" db="EMBL/GenBank/DDBJ databases">
        <title>Complete and WGS of Bordetella genogroups.</title>
        <authorList>
            <person name="Spilker T."/>
            <person name="LiPuma J."/>
        </authorList>
    </citation>
    <scope>NUCLEOTIDE SEQUENCE [LARGE SCALE GENOMIC DNA]</scope>
    <source>
        <strain evidence="2 3">AU9919</strain>
    </source>
</reference>
<dbReference type="Gene3D" id="1.25.40.20">
    <property type="entry name" value="Ankyrin repeat-containing domain"/>
    <property type="match status" value="1"/>
</dbReference>
<evidence type="ECO:0000313" key="2">
    <source>
        <dbReference type="EMBL" id="OZI50911.1"/>
    </source>
</evidence>
<keyword evidence="3" id="KW-1185">Reference proteome</keyword>
<keyword evidence="1" id="KW-0040">ANK repeat</keyword>
<evidence type="ECO:0000256" key="1">
    <source>
        <dbReference type="PROSITE-ProRule" id="PRU00023"/>
    </source>
</evidence>
<proteinExistence type="predicted"/>
<dbReference type="Pfam" id="PF00023">
    <property type="entry name" value="Ank"/>
    <property type="match status" value="1"/>
</dbReference>
<dbReference type="PROSITE" id="PS50297">
    <property type="entry name" value="ANK_REP_REGION"/>
    <property type="match status" value="1"/>
</dbReference>
<dbReference type="RefSeq" id="WP_094823639.1">
    <property type="nucleotide sequence ID" value="NZ_NEVQ01000022.1"/>
</dbReference>
<dbReference type="Proteomes" id="UP000216885">
    <property type="component" value="Unassembled WGS sequence"/>
</dbReference>
<evidence type="ECO:0000313" key="3">
    <source>
        <dbReference type="Proteomes" id="UP000216885"/>
    </source>
</evidence>
<dbReference type="EMBL" id="NEVQ01000022">
    <property type="protein sequence ID" value="OZI50911.1"/>
    <property type="molecule type" value="Genomic_DNA"/>
</dbReference>
<feature type="repeat" description="ANK" evidence="1">
    <location>
        <begin position="159"/>
        <end position="191"/>
    </location>
</feature>
<dbReference type="InterPro" id="IPR036770">
    <property type="entry name" value="Ankyrin_rpt-contain_sf"/>
</dbReference>
<protein>
    <submittedName>
        <fullName evidence="2">Uncharacterized protein</fullName>
    </submittedName>
</protein>